<keyword evidence="1" id="KW-0812">Transmembrane</keyword>
<evidence type="ECO:0000256" key="1">
    <source>
        <dbReference type="SAM" id="Phobius"/>
    </source>
</evidence>
<keyword evidence="1" id="KW-0472">Membrane</keyword>
<comment type="caution">
    <text evidence="2">The sequence shown here is derived from an EMBL/GenBank/DDBJ whole genome shotgun (WGS) entry which is preliminary data.</text>
</comment>
<dbReference type="EMBL" id="JAGSOV010000009">
    <property type="protein sequence ID" value="MCO1654240.1"/>
    <property type="molecule type" value="Genomic_DNA"/>
</dbReference>
<gene>
    <name evidence="2" type="ORF">KDL28_04160</name>
</gene>
<evidence type="ECO:0000313" key="3">
    <source>
        <dbReference type="Proteomes" id="UP001165283"/>
    </source>
</evidence>
<feature type="transmembrane region" description="Helical" evidence="1">
    <location>
        <begin position="175"/>
        <end position="198"/>
    </location>
</feature>
<evidence type="ECO:0000313" key="2">
    <source>
        <dbReference type="EMBL" id="MCO1654240.1"/>
    </source>
</evidence>
<feature type="transmembrane region" description="Helical" evidence="1">
    <location>
        <begin position="204"/>
        <end position="228"/>
    </location>
</feature>
<accession>A0ABT0ZU35</accession>
<name>A0ABT0ZU35_9PSEU</name>
<dbReference type="RefSeq" id="WP_252435841.1">
    <property type="nucleotide sequence ID" value="NZ_JAGSOV010000009.1"/>
</dbReference>
<sequence length="310" mass="30716">MRVVGRVVGVVAVVAGLVTVLLPAVATPAGAHAGGLSSSSSEAVVLGLEPAVPGLSVRAVEFGARLRLDNATGSTVVVEPVPGSVVSGLPTVEPGGTAFWADPRITAAATAERPAGEVSAWAVPLRVDGRAVTVLGEQRRPPPPPAALWWAAAGLALLVPAVAGVLGAGRRWGRFVLAGATAVVIAAHLLHVLGSAGVPQDQPYALMLLSAAGYALLGWPLGAIGAWLTLRGNVVGPLLCCAAGGLFAVVIAPIDAFTLVDAVVPFSWGADLDRALVALTLGGGLGVAVAGVAALRRGQLPAPAPATDPT</sequence>
<feature type="transmembrane region" description="Helical" evidence="1">
    <location>
        <begin position="147"/>
        <end position="168"/>
    </location>
</feature>
<proteinExistence type="predicted"/>
<feature type="transmembrane region" description="Helical" evidence="1">
    <location>
        <begin position="235"/>
        <end position="254"/>
    </location>
</feature>
<feature type="transmembrane region" description="Helical" evidence="1">
    <location>
        <begin position="274"/>
        <end position="295"/>
    </location>
</feature>
<dbReference type="Proteomes" id="UP001165283">
    <property type="component" value="Unassembled WGS sequence"/>
</dbReference>
<keyword evidence="3" id="KW-1185">Reference proteome</keyword>
<keyword evidence="1" id="KW-1133">Transmembrane helix</keyword>
<reference evidence="2" key="1">
    <citation type="submission" date="2021-04" db="EMBL/GenBank/DDBJ databases">
        <title>Pseudonocardia sp. nov., isolated from sandy soil of mangrove forest.</title>
        <authorList>
            <person name="Zan Z."/>
            <person name="Huang R."/>
            <person name="Liu W."/>
        </authorList>
    </citation>
    <scope>NUCLEOTIDE SEQUENCE</scope>
    <source>
        <strain evidence="2">S2-4</strain>
    </source>
</reference>
<protein>
    <submittedName>
        <fullName evidence="2">Uncharacterized protein</fullName>
    </submittedName>
</protein>
<organism evidence="2 3">
    <name type="scientific">Pseudonocardia humida</name>
    <dbReference type="NCBI Taxonomy" id="2800819"/>
    <lineage>
        <taxon>Bacteria</taxon>
        <taxon>Bacillati</taxon>
        <taxon>Actinomycetota</taxon>
        <taxon>Actinomycetes</taxon>
        <taxon>Pseudonocardiales</taxon>
        <taxon>Pseudonocardiaceae</taxon>
        <taxon>Pseudonocardia</taxon>
    </lineage>
</organism>